<name>A0A914Z1M8_9BILA</name>
<accession>A0A914Z1M8</accession>
<protein>
    <submittedName>
        <fullName evidence="2">Uncharacterized protein</fullName>
    </submittedName>
</protein>
<dbReference type="WBParaSite" id="PSU_v2.g6611.t1">
    <property type="protein sequence ID" value="PSU_v2.g6611.t1"/>
    <property type="gene ID" value="PSU_v2.g6611"/>
</dbReference>
<evidence type="ECO:0000313" key="1">
    <source>
        <dbReference type="Proteomes" id="UP000887577"/>
    </source>
</evidence>
<keyword evidence="1" id="KW-1185">Reference proteome</keyword>
<evidence type="ECO:0000313" key="2">
    <source>
        <dbReference type="WBParaSite" id="PSU_v2.g6611.t1"/>
    </source>
</evidence>
<dbReference type="Proteomes" id="UP000887577">
    <property type="component" value="Unplaced"/>
</dbReference>
<sequence>MLLEINVTSNCKAVIYTDSIADGSPVTEIKFFHSHIGDSLAAERRIVRNAAHQIASQNPSLPARRIIAQATGAASDKTITRVEPPVPTTSTFDIPEMFLSNNDGTPFVLFDSATTNDIADGRIIILGSRGTLEMLASADRIGGDGSFSRSPPGFMQFYTLHAQNGQSFKPCVQFLMTQRTIPFFYVLWLEQLQWFIF</sequence>
<organism evidence="1 2">
    <name type="scientific">Panagrolaimus superbus</name>
    <dbReference type="NCBI Taxonomy" id="310955"/>
    <lineage>
        <taxon>Eukaryota</taxon>
        <taxon>Metazoa</taxon>
        <taxon>Ecdysozoa</taxon>
        <taxon>Nematoda</taxon>
        <taxon>Chromadorea</taxon>
        <taxon>Rhabditida</taxon>
        <taxon>Tylenchina</taxon>
        <taxon>Panagrolaimomorpha</taxon>
        <taxon>Panagrolaimoidea</taxon>
        <taxon>Panagrolaimidae</taxon>
        <taxon>Panagrolaimus</taxon>
    </lineage>
</organism>
<dbReference type="AlphaFoldDB" id="A0A914Z1M8"/>
<reference evidence="2" key="1">
    <citation type="submission" date="2022-11" db="UniProtKB">
        <authorList>
            <consortium name="WormBaseParasite"/>
        </authorList>
    </citation>
    <scope>IDENTIFICATION</scope>
</reference>
<proteinExistence type="predicted"/>